<accession>A0AAW9E9X8</accession>
<comment type="caution">
    <text evidence="1">The sequence shown here is derived from an EMBL/GenBank/DDBJ whole genome shotgun (WGS) entry which is preliminary data.</text>
</comment>
<feature type="non-terminal residue" evidence="1">
    <location>
        <position position="1"/>
    </location>
</feature>
<protein>
    <submittedName>
        <fullName evidence="1">Type IV pilus secretin PilQ</fullName>
    </submittedName>
</protein>
<gene>
    <name evidence="1" type="ORF">SJ059_28095</name>
</gene>
<dbReference type="EMBL" id="JAWZZT010000748">
    <property type="protein sequence ID" value="MDX7018285.1"/>
    <property type="molecule type" value="Genomic_DNA"/>
</dbReference>
<dbReference type="AlphaFoldDB" id="A0AAW9E9X8"/>
<reference evidence="1" key="1">
    <citation type="submission" date="2023-11" db="EMBL/GenBank/DDBJ databases">
        <title>Detection of rare carbapenemases in Enterobacterales - comparison of two colorimetric and two CIM-based carbapenemase assays.</title>
        <authorList>
            <person name="Schaffarczyk L."/>
            <person name="Noster J."/>
            <person name="Stelzer Y."/>
            <person name="Sattler J."/>
            <person name="Gatermann S."/>
            <person name="Hamprecht A."/>
        </authorList>
    </citation>
    <scope>NUCLEOTIDE SEQUENCE</scope>
    <source>
        <strain evidence="1">CIM-Cont-037</strain>
    </source>
</reference>
<proteinExistence type="predicted"/>
<sequence>QVHITAHIISSSQDALNELGTQWGLLNMKSANLEGTSNNTTTPHNIASAPLTAPSLAALALHQKTKNPLHYIAFNIARINSRLLELELSPLE</sequence>
<evidence type="ECO:0000313" key="1">
    <source>
        <dbReference type="EMBL" id="MDX7018285.1"/>
    </source>
</evidence>
<dbReference type="Proteomes" id="UP001279012">
    <property type="component" value="Unassembled WGS sequence"/>
</dbReference>
<evidence type="ECO:0000313" key="2">
    <source>
        <dbReference type="Proteomes" id="UP001279012"/>
    </source>
</evidence>
<name>A0AAW9E9X8_KLEAE</name>
<organism evidence="1 2">
    <name type="scientific">Klebsiella aerogenes</name>
    <name type="common">Enterobacter aerogenes</name>
    <dbReference type="NCBI Taxonomy" id="548"/>
    <lineage>
        <taxon>Bacteria</taxon>
        <taxon>Pseudomonadati</taxon>
        <taxon>Pseudomonadota</taxon>
        <taxon>Gammaproteobacteria</taxon>
        <taxon>Enterobacterales</taxon>
        <taxon>Enterobacteriaceae</taxon>
        <taxon>Klebsiella/Raoultella group</taxon>
        <taxon>Klebsiella</taxon>
    </lineage>
</organism>
<feature type="non-terminal residue" evidence="1">
    <location>
        <position position="92"/>
    </location>
</feature>